<proteinExistence type="predicted"/>
<evidence type="ECO:0000313" key="3">
    <source>
        <dbReference type="Proteomes" id="UP000013940"/>
    </source>
</evidence>
<dbReference type="RefSeq" id="WP_015633873.1">
    <property type="nucleotide sequence ID" value="NC_021237.1"/>
</dbReference>
<dbReference type="eggNOG" id="COG0393">
    <property type="taxonomic scope" value="Bacteria"/>
</dbReference>
<keyword evidence="1" id="KW-0732">Signal</keyword>
<dbReference type="KEGG" id="pprc:PFLCHA0_c04650"/>
<gene>
    <name evidence="2" type="ORF">PFLCHA0_c04650</name>
</gene>
<feature type="chain" id="PRO_5012722549" description="Excinuclease" evidence="1">
    <location>
        <begin position="22"/>
        <end position="163"/>
    </location>
</feature>
<reference evidence="3" key="1">
    <citation type="journal article" date="2014" name="Genome Announc.">
        <title>Full-genome sequence of the plant growth-promoting bacterium Pseudomonas protegens CHA0.</title>
        <authorList>
            <person name="Jousset A."/>
            <person name="Schuldes J."/>
            <person name="Keel C."/>
            <person name="Maurhofer M."/>
            <person name="Daniel R."/>
            <person name="Scheu S."/>
            <person name="Thuermer A."/>
        </authorList>
    </citation>
    <scope>NUCLEOTIDE SEQUENCE [LARGE SCALE GENOMIC DNA]</scope>
    <source>
        <strain evidence="3">DSM 19095 / LMG 27888 / CFBP 6595 / CHA0</strain>
    </source>
</reference>
<evidence type="ECO:0000256" key="1">
    <source>
        <dbReference type="SAM" id="SignalP"/>
    </source>
</evidence>
<dbReference type="EMBL" id="CP003190">
    <property type="protein sequence ID" value="AGL82264.1"/>
    <property type="molecule type" value="Genomic_DNA"/>
</dbReference>
<dbReference type="AlphaFoldDB" id="A0A2C9EF62"/>
<dbReference type="HOGENOM" id="CLU_133131_0_0_6"/>
<dbReference type="GeneID" id="57473447"/>
<accession>A0A2C9EF62</accession>
<dbReference type="Proteomes" id="UP000013940">
    <property type="component" value="Chromosome"/>
</dbReference>
<evidence type="ECO:0008006" key="4">
    <source>
        <dbReference type="Google" id="ProtNLM"/>
    </source>
</evidence>
<feature type="signal peptide" evidence="1">
    <location>
        <begin position="1"/>
        <end position="21"/>
    </location>
</feature>
<name>A0A2C9EF62_PSEPH</name>
<organism evidence="2 3">
    <name type="scientific">Pseudomonas protegens (strain DSM 19095 / LMG 27888 / CFBP 6595 / CHA0)</name>
    <dbReference type="NCBI Taxonomy" id="1124983"/>
    <lineage>
        <taxon>Bacteria</taxon>
        <taxon>Pseudomonadati</taxon>
        <taxon>Pseudomonadota</taxon>
        <taxon>Gammaproteobacteria</taxon>
        <taxon>Pseudomonadales</taxon>
        <taxon>Pseudomonadaceae</taxon>
        <taxon>Pseudomonas</taxon>
    </lineage>
</organism>
<sequence length="163" mass="17446">MQVKALIALALLTTLSPASQATNLMYMPFEKVVADAERAGRLDGSVSFHLAGNPLPPVLQVRLTEVTTNKKTNAFNKSDIAACEWALQSALITLQAAAKRVGANAVTNIVSYYKHHVRKDLNTYECHAGVLMAGVALRGDLVNLQAPVRPNSPSGRSPGLARQ</sequence>
<protein>
    <recommendedName>
        <fullName evidence="4">Excinuclease</fullName>
    </recommendedName>
</protein>
<evidence type="ECO:0000313" key="2">
    <source>
        <dbReference type="EMBL" id="AGL82264.1"/>
    </source>
</evidence>